<evidence type="ECO:0000313" key="2">
    <source>
        <dbReference type="EMBL" id="CAF4051074.1"/>
    </source>
</evidence>
<dbReference type="EMBL" id="CAJNOQ010074152">
    <property type="protein sequence ID" value="CAF1688458.1"/>
    <property type="molecule type" value="Genomic_DNA"/>
</dbReference>
<name>A0A816HPS8_9BILA</name>
<dbReference type="Proteomes" id="UP000681722">
    <property type="component" value="Unassembled WGS sequence"/>
</dbReference>
<evidence type="ECO:0000313" key="1">
    <source>
        <dbReference type="EMBL" id="CAF1688458.1"/>
    </source>
</evidence>
<reference evidence="1" key="1">
    <citation type="submission" date="2021-02" db="EMBL/GenBank/DDBJ databases">
        <authorList>
            <person name="Nowell W R."/>
        </authorList>
    </citation>
    <scope>NUCLEOTIDE SEQUENCE</scope>
</reference>
<dbReference type="EMBL" id="CAJOBC010021426">
    <property type="protein sequence ID" value="CAF4051074.1"/>
    <property type="molecule type" value="Genomic_DNA"/>
</dbReference>
<organism evidence="1 3">
    <name type="scientific">Didymodactylos carnosus</name>
    <dbReference type="NCBI Taxonomy" id="1234261"/>
    <lineage>
        <taxon>Eukaryota</taxon>
        <taxon>Metazoa</taxon>
        <taxon>Spiralia</taxon>
        <taxon>Gnathifera</taxon>
        <taxon>Rotifera</taxon>
        <taxon>Eurotatoria</taxon>
        <taxon>Bdelloidea</taxon>
        <taxon>Philodinida</taxon>
        <taxon>Philodinidae</taxon>
        <taxon>Didymodactylos</taxon>
    </lineage>
</organism>
<comment type="caution">
    <text evidence="1">The sequence shown here is derived from an EMBL/GenBank/DDBJ whole genome shotgun (WGS) entry which is preliminary data.</text>
</comment>
<gene>
    <name evidence="1" type="ORF">GPM918_LOCUS46800</name>
    <name evidence="2" type="ORF">SRO942_LOCUS27121</name>
</gene>
<protein>
    <submittedName>
        <fullName evidence="1">Uncharacterized protein</fullName>
    </submittedName>
</protein>
<accession>A0A816HPS8</accession>
<evidence type="ECO:0000313" key="3">
    <source>
        <dbReference type="Proteomes" id="UP000663829"/>
    </source>
</evidence>
<feature type="non-terminal residue" evidence="1">
    <location>
        <position position="14"/>
    </location>
</feature>
<keyword evidence="3" id="KW-1185">Reference proteome</keyword>
<proteinExistence type="predicted"/>
<sequence length="14" mass="1455">MDRWPGRAGPSAPG</sequence>
<dbReference type="Proteomes" id="UP000663829">
    <property type="component" value="Unassembled WGS sequence"/>
</dbReference>